<proteinExistence type="predicted"/>
<organism evidence="2 3">
    <name type="scientific">Pseudoduganella lutea</name>
    <dbReference type="NCBI Taxonomy" id="321985"/>
    <lineage>
        <taxon>Bacteria</taxon>
        <taxon>Pseudomonadati</taxon>
        <taxon>Pseudomonadota</taxon>
        <taxon>Betaproteobacteria</taxon>
        <taxon>Burkholderiales</taxon>
        <taxon>Oxalobacteraceae</taxon>
        <taxon>Telluria group</taxon>
        <taxon>Pseudoduganella</taxon>
    </lineage>
</organism>
<gene>
    <name evidence="2" type="ORF">EWM63_28850</name>
</gene>
<evidence type="ECO:0000256" key="1">
    <source>
        <dbReference type="SAM" id="SignalP"/>
    </source>
</evidence>
<name>A0A4P6L4E9_9BURK</name>
<dbReference type="OrthoDB" id="8775091at2"/>
<dbReference type="AlphaFoldDB" id="A0A4P6L4E9"/>
<feature type="signal peptide" evidence="1">
    <location>
        <begin position="1"/>
        <end position="20"/>
    </location>
</feature>
<keyword evidence="3" id="KW-1185">Reference proteome</keyword>
<keyword evidence="1" id="KW-0732">Signal</keyword>
<evidence type="ECO:0000313" key="3">
    <source>
        <dbReference type="Proteomes" id="UP000290637"/>
    </source>
</evidence>
<sequence>MRRYLLCLPLLAAAPVGGQAMEDVDHGVSMQLALEAPPVPGEVRLQVVLENHGRRPALVPRAVASMDRLLGNVFTVRNAATGEPVPYVGPMVKRGPLTAADYLVLKPGQRHAHVIDIGPAYDFRPGTHAYEVSYAGHYITDARALVGAGAPGLPLAAQPVAFRFSR</sequence>
<reference evidence="2 3" key="1">
    <citation type="submission" date="2019-02" db="EMBL/GenBank/DDBJ databases">
        <title>Draft Genome Sequences of Six Type Strains of the Genus Massilia.</title>
        <authorList>
            <person name="Miess H."/>
            <person name="Frediansyhah A."/>
            <person name="Gross H."/>
        </authorList>
    </citation>
    <scope>NUCLEOTIDE SEQUENCE [LARGE SCALE GENOMIC DNA]</scope>
    <source>
        <strain evidence="2 3">DSM 17473</strain>
    </source>
</reference>
<accession>A0A4P6L4E9</accession>
<dbReference type="Proteomes" id="UP000290637">
    <property type="component" value="Chromosome"/>
</dbReference>
<dbReference type="Gene3D" id="2.60.40.2970">
    <property type="match status" value="1"/>
</dbReference>
<dbReference type="RefSeq" id="WP_130189588.1">
    <property type="nucleotide sequence ID" value="NZ_CP035913.1"/>
</dbReference>
<dbReference type="EMBL" id="CP035913">
    <property type="protein sequence ID" value="QBE66481.1"/>
    <property type="molecule type" value="Genomic_DNA"/>
</dbReference>
<feature type="chain" id="PRO_5020446834" evidence="1">
    <location>
        <begin position="21"/>
        <end position="166"/>
    </location>
</feature>
<evidence type="ECO:0000313" key="2">
    <source>
        <dbReference type="EMBL" id="QBE66481.1"/>
    </source>
</evidence>
<dbReference type="KEGG" id="plue:EWM63_28850"/>
<protein>
    <submittedName>
        <fullName evidence="2">Uncharacterized protein</fullName>
    </submittedName>
</protein>